<dbReference type="RefSeq" id="WP_098752412.1">
    <property type="nucleotide sequence ID" value="NZ_WHPN01000351.1"/>
</dbReference>
<evidence type="ECO:0000313" key="10">
    <source>
        <dbReference type="Proteomes" id="UP000621266"/>
    </source>
</evidence>
<organism evidence="9 10">
    <name type="scientific">Streptomyces lycii</name>
    <dbReference type="NCBI Taxonomy" id="2654337"/>
    <lineage>
        <taxon>Bacteria</taxon>
        <taxon>Bacillati</taxon>
        <taxon>Actinomycetota</taxon>
        <taxon>Actinomycetes</taxon>
        <taxon>Kitasatosporales</taxon>
        <taxon>Streptomycetaceae</taxon>
        <taxon>Streptomyces</taxon>
    </lineage>
</organism>
<dbReference type="PANTHER" id="PTHR32468">
    <property type="entry name" value="CATION/H + ANTIPORTER"/>
    <property type="match status" value="1"/>
</dbReference>
<feature type="transmembrane region" description="Helical" evidence="7">
    <location>
        <begin position="36"/>
        <end position="55"/>
    </location>
</feature>
<keyword evidence="6 7" id="KW-0472">Membrane</keyword>
<evidence type="ECO:0000256" key="1">
    <source>
        <dbReference type="ARBA" id="ARBA00004141"/>
    </source>
</evidence>
<sequence>MALTVYVLHVAAALAVVLATAVLGRLTARLLRQPEVIGEIVVGLLAGPAAIALAGRDWFTLLLPERVLDGLGVIAEAGLVLFLVGLAHSLHHGDNGGRSARRATAWISAGSFVLPLLTGLLLAGWIIARGDPAVRGTAPLPAFCLMLAVAMSITAVPVLARILTDRGMSGTAAGGLALGSAITIDALGWLGLTVALGLGAGDAAGALRAAAALALGAAGALTVRYAMRTRAGRRLPARLPRTAALLLAAVALLVSFGMEHLGMTAVLGAAMVGFAIPRDKPAPWAGAAASVGRAGRALAPAFFVVTGITVLDESLTSVPWPLIVAAVVLGCLGKGVGGYLGARLGGCSSFESRQIGVLMNSRGLTELIVLQAGLSAGLLTEALVLALIVMAVTTTVMTGPLLMLLDRTAAPAPRRVPVPTESGV</sequence>
<dbReference type="Gene3D" id="1.20.1530.20">
    <property type="match status" value="1"/>
</dbReference>
<comment type="caution">
    <text evidence="9">The sequence shown here is derived from an EMBL/GenBank/DDBJ whole genome shotgun (WGS) entry which is preliminary data.</text>
</comment>
<keyword evidence="4 7" id="KW-1133">Transmembrane helix</keyword>
<keyword evidence="10" id="KW-1185">Reference proteome</keyword>
<gene>
    <name evidence="9" type="ORF">GCU69_23370</name>
</gene>
<dbReference type="Pfam" id="PF00999">
    <property type="entry name" value="Na_H_Exchanger"/>
    <property type="match status" value="1"/>
</dbReference>
<feature type="transmembrane region" description="Helical" evidence="7">
    <location>
        <begin position="320"/>
        <end position="342"/>
    </location>
</feature>
<feature type="transmembrane region" description="Helical" evidence="7">
    <location>
        <begin position="67"/>
        <end position="91"/>
    </location>
</feature>
<evidence type="ECO:0000259" key="8">
    <source>
        <dbReference type="Pfam" id="PF00999"/>
    </source>
</evidence>
<dbReference type="InterPro" id="IPR050794">
    <property type="entry name" value="CPA2_transporter"/>
</dbReference>
<dbReference type="InterPro" id="IPR006153">
    <property type="entry name" value="Cation/H_exchanger_TM"/>
</dbReference>
<comment type="subcellular location">
    <subcellularLocation>
        <location evidence="1">Membrane</location>
        <topology evidence="1">Multi-pass membrane protein</topology>
    </subcellularLocation>
</comment>
<feature type="domain" description="Cation/H+ exchanger transmembrane" evidence="8">
    <location>
        <begin position="19"/>
        <end position="402"/>
    </location>
</feature>
<keyword evidence="2" id="KW-0813">Transport</keyword>
<accession>A0ABQ7FE18</accession>
<evidence type="ECO:0000256" key="6">
    <source>
        <dbReference type="ARBA" id="ARBA00023136"/>
    </source>
</evidence>
<protein>
    <recommendedName>
        <fullName evidence="8">Cation/H+ exchanger transmembrane domain-containing protein</fullName>
    </recommendedName>
</protein>
<feature type="transmembrane region" description="Helical" evidence="7">
    <location>
        <begin position="175"/>
        <end position="200"/>
    </location>
</feature>
<feature type="transmembrane region" description="Helical" evidence="7">
    <location>
        <begin position="103"/>
        <end position="128"/>
    </location>
</feature>
<evidence type="ECO:0000256" key="7">
    <source>
        <dbReference type="SAM" id="Phobius"/>
    </source>
</evidence>
<proteinExistence type="predicted"/>
<evidence type="ECO:0000256" key="5">
    <source>
        <dbReference type="ARBA" id="ARBA00023065"/>
    </source>
</evidence>
<keyword evidence="5" id="KW-0406">Ion transport</keyword>
<reference evidence="9 10" key="1">
    <citation type="submission" date="2019-10" db="EMBL/GenBank/DDBJ databases">
        <title>Streptomyces tenebrisbrunneis sp.nov., an endogenous actinomycete isolated from of Lycium ruthenicum.</title>
        <authorList>
            <person name="Ma L."/>
        </authorList>
    </citation>
    <scope>NUCLEOTIDE SEQUENCE [LARGE SCALE GENOMIC DNA]</scope>
    <source>
        <strain evidence="9 10">TRM 66187</strain>
    </source>
</reference>
<keyword evidence="3 7" id="KW-0812">Transmembrane</keyword>
<dbReference type="InterPro" id="IPR038770">
    <property type="entry name" value="Na+/solute_symporter_sf"/>
</dbReference>
<feature type="transmembrane region" description="Helical" evidence="7">
    <location>
        <begin position="6"/>
        <end position="24"/>
    </location>
</feature>
<feature type="transmembrane region" description="Helical" evidence="7">
    <location>
        <begin position="140"/>
        <end position="163"/>
    </location>
</feature>
<evidence type="ECO:0000256" key="3">
    <source>
        <dbReference type="ARBA" id="ARBA00022692"/>
    </source>
</evidence>
<dbReference type="Proteomes" id="UP000621266">
    <property type="component" value="Unassembled WGS sequence"/>
</dbReference>
<name>A0ABQ7FE18_9ACTN</name>
<evidence type="ECO:0000256" key="2">
    <source>
        <dbReference type="ARBA" id="ARBA00022448"/>
    </source>
</evidence>
<dbReference type="EMBL" id="WHPN01000351">
    <property type="protein sequence ID" value="KAF4406788.1"/>
    <property type="molecule type" value="Genomic_DNA"/>
</dbReference>
<feature type="transmembrane region" description="Helical" evidence="7">
    <location>
        <begin position="385"/>
        <end position="405"/>
    </location>
</feature>
<feature type="transmembrane region" description="Helical" evidence="7">
    <location>
        <begin position="206"/>
        <end position="227"/>
    </location>
</feature>
<evidence type="ECO:0000256" key="4">
    <source>
        <dbReference type="ARBA" id="ARBA00022989"/>
    </source>
</evidence>
<evidence type="ECO:0000313" key="9">
    <source>
        <dbReference type="EMBL" id="KAF4406788.1"/>
    </source>
</evidence>
<dbReference type="PANTHER" id="PTHR32468:SF0">
    <property type="entry name" value="K(+)_H(+) ANTIPORTER 1"/>
    <property type="match status" value="1"/>
</dbReference>
<feature type="transmembrane region" description="Helical" evidence="7">
    <location>
        <begin position="239"/>
        <end position="258"/>
    </location>
</feature>